<proteinExistence type="predicted"/>
<reference evidence="1" key="1">
    <citation type="submission" date="2020-03" db="EMBL/GenBank/DDBJ databases">
        <title>The deep terrestrial virosphere.</title>
        <authorList>
            <person name="Holmfeldt K."/>
            <person name="Nilsson E."/>
            <person name="Simone D."/>
            <person name="Lopez-Fernandez M."/>
            <person name="Wu X."/>
            <person name="de Brujin I."/>
            <person name="Lundin D."/>
            <person name="Andersson A."/>
            <person name="Bertilsson S."/>
            <person name="Dopson M."/>
        </authorList>
    </citation>
    <scope>NUCLEOTIDE SEQUENCE</scope>
    <source>
        <strain evidence="1">MM415B01380</strain>
    </source>
</reference>
<dbReference type="EMBL" id="MT141348">
    <property type="protein sequence ID" value="QJA58965.1"/>
    <property type="molecule type" value="Genomic_DNA"/>
</dbReference>
<gene>
    <name evidence="1" type="ORF">MM415B01380_0022</name>
</gene>
<protein>
    <submittedName>
        <fullName evidence="1">Uncharacterized protein</fullName>
    </submittedName>
</protein>
<sequence length="107" mass="12441">MSTFKVSKQDIITACDNILLHVEQDRNNARERFIEDNMTGKFLFFRFSRTREQATRMLATDWSELGRLKLAHNAIELKAACEVASEEYVCLDTEDAAAVSKWLHWSR</sequence>
<name>A0A6M3INT9_9ZZZZ</name>
<organism evidence="1">
    <name type="scientific">viral metagenome</name>
    <dbReference type="NCBI Taxonomy" id="1070528"/>
    <lineage>
        <taxon>unclassified sequences</taxon>
        <taxon>metagenomes</taxon>
        <taxon>organismal metagenomes</taxon>
    </lineage>
</organism>
<accession>A0A6M3INT9</accession>
<dbReference type="AlphaFoldDB" id="A0A6M3INT9"/>
<evidence type="ECO:0000313" key="1">
    <source>
        <dbReference type="EMBL" id="QJA58965.1"/>
    </source>
</evidence>